<feature type="compositionally biased region" description="Pro residues" evidence="1">
    <location>
        <begin position="1"/>
        <end position="18"/>
    </location>
</feature>
<evidence type="ECO:0000256" key="2">
    <source>
        <dbReference type="SAM" id="Phobius"/>
    </source>
</evidence>
<dbReference type="Proteomes" id="UP001344658">
    <property type="component" value="Unassembled WGS sequence"/>
</dbReference>
<dbReference type="RefSeq" id="WP_330797891.1">
    <property type="nucleotide sequence ID" value="NZ_JAZEWV010000021.1"/>
</dbReference>
<keyword evidence="2" id="KW-1133">Transmembrane helix</keyword>
<keyword evidence="4" id="KW-1185">Reference proteome</keyword>
<accession>A0ABU7PG49</accession>
<organism evidence="3 4">
    <name type="scientific">Actinacidiphila polyblastidii</name>
    <dbReference type="NCBI Taxonomy" id="3110430"/>
    <lineage>
        <taxon>Bacteria</taxon>
        <taxon>Bacillati</taxon>
        <taxon>Actinomycetota</taxon>
        <taxon>Actinomycetes</taxon>
        <taxon>Kitasatosporales</taxon>
        <taxon>Streptomycetaceae</taxon>
        <taxon>Actinacidiphila</taxon>
    </lineage>
</organism>
<protein>
    <submittedName>
        <fullName evidence="3">Uncharacterized protein</fullName>
    </submittedName>
</protein>
<feature type="region of interest" description="Disordered" evidence="1">
    <location>
        <begin position="1"/>
        <end position="25"/>
    </location>
</feature>
<sequence>MSHEVPPPPPGAPTPVPDPRGASRSSFDPATVNPLDWVLLGIGFVVFVFSFFDYYSWDLGKVLGMDLGTVTRSAWHFDHGLFIAWFAMVLTVLGAVALAVGLFAPTVNLPAPARVLAFLAFAAGFVLYLIAIFAHSDFGPAGSHGFSFWLSLVLAGAGAVVALMRAQQTGTALPGRLNDLPRVGK</sequence>
<keyword evidence="2" id="KW-0812">Transmembrane</keyword>
<dbReference type="EMBL" id="JAZEWV010000021">
    <property type="protein sequence ID" value="MEE4544785.1"/>
    <property type="molecule type" value="Genomic_DNA"/>
</dbReference>
<feature type="transmembrane region" description="Helical" evidence="2">
    <location>
        <begin position="37"/>
        <end position="57"/>
    </location>
</feature>
<name>A0ABU7PG49_9ACTN</name>
<gene>
    <name evidence="3" type="ORF">V2S66_22805</name>
</gene>
<feature type="transmembrane region" description="Helical" evidence="2">
    <location>
        <begin position="115"/>
        <end position="134"/>
    </location>
</feature>
<reference evidence="3 4" key="1">
    <citation type="submission" date="2023-12" db="EMBL/GenBank/DDBJ databases">
        <title>Streptomyces sp. V4-01.</title>
        <authorList>
            <person name="Somphong A."/>
            <person name="Phongsopitanun W."/>
        </authorList>
    </citation>
    <scope>NUCLEOTIDE SEQUENCE [LARGE SCALE GENOMIC DNA]</scope>
    <source>
        <strain evidence="3 4">V4-01</strain>
    </source>
</reference>
<proteinExistence type="predicted"/>
<evidence type="ECO:0000313" key="4">
    <source>
        <dbReference type="Proteomes" id="UP001344658"/>
    </source>
</evidence>
<evidence type="ECO:0000256" key="1">
    <source>
        <dbReference type="SAM" id="MobiDB-lite"/>
    </source>
</evidence>
<comment type="caution">
    <text evidence="3">The sequence shown here is derived from an EMBL/GenBank/DDBJ whole genome shotgun (WGS) entry which is preliminary data.</text>
</comment>
<feature type="transmembrane region" description="Helical" evidence="2">
    <location>
        <begin position="146"/>
        <end position="166"/>
    </location>
</feature>
<keyword evidence="2" id="KW-0472">Membrane</keyword>
<feature type="transmembrane region" description="Helical" evidence="2">
    <location>
        <begin position="82"/>
        <end position="103"/>
    </location>
</feature>
<evidence type="ECO:0000313" key="3">
    <source>
        <dbReference type="EMBL" id="MEE4544785.1"/>
    </source>
</evidence>